<protein>
    <recommendedName>
        <fullName evidence="2">NAD-dependent epimerase/dehydratase domain-containing protein</fullName>
    </recommendedName>
</protein>
<accession>A0A0N9I4M2</accession>
<gene>
    <name evidence="3" type="ORF">AOZ06_22545</name>
</gene>
<comment type="similarity">
    <text evidence="1">Belongs to the NAD(P)-dependent epimerase/dehydratase family.</text>
</comment>
<dbReference type="OrthoDB" id="4559195at2"/>
<dbReference type="SUPFAM" id="SSF51735">
    <property type="entry name" value="NAD(P)-binding Rossmann-fold domains"/>
    <property type="match status" value="1"/>
</dbReference>
<evidence type="ECO:0000259" key="2">
    <source>
        <dbReference type="Pfam" id="PF01370"/>
    </source>
</evidence>
<keyword evidence="4" id="KW-1185">Reference proteome</keyword>
<dbReference type="AlphaFoldDB" id="A0A0N9I4M2"/>
<name>A0A0N9I4M2_9PSEU</name>
<reference evidence="3 4" key="1">
    <citation type="submission" date="2015-07" db="EMBL/GenBank/DDBJ databases">
        <title>Genome sequencing of Kibdelosporangium phytohabitans.</title>
        <authorList>
            <person name="Qin S."/>
            <person name="Xing K."/>
        </authorList>
    </citation>
    <scope>NUCLEOTIDE SEQUENCE [LARGE SCALE GENOMIC DNA]</scope>
    <source>
        <strain evidence="3 4">KLBMP1111</strain>
    </source>
</reference>
<feature type="domain" description="NAD-dependent epimerase/dehydratase" evidence="2">
    <location>
        <begin position="4"/>
        <end position="236"/>
    </location>
</feature>
<sequence length="305" mass="32289">MARVAVLGGTGWVGRQVCAAFVQRGHEVVAAARHRPADLPYPFHRLDLADATPDDITDLVARDRVDIVVNSTDAANANDGFHGSPAHLARVNVDAVHTVLDALAGVPWRPRLVHLGTIHEYGHVADGVAVDETAHPQPANAYTRTKLDGSVAVLDAAREGKVNGVVLRVTQILGPQPSPATFPGKLLASLRAASVGSPASVRIAQAVRDFVDVRDVAAAVLLAADKPVSGKVINIGSGVVVAIRDLVERFVEVAGLPAAAVREDPSPVASLGGDWMLADIRLAERLLGWRPRRTLRDSLRAMWEG</sequence>
<dbReference type="KEGG" id="kphy:AOZ06_22545"/>
<evidence type="ECO:0000313" key="4">
    <source>
        <dbReference type="Proteomes" id="UP000063699"/>
    </source>
</evidence>
<evidence type="ECO:0000313" key="3">
    <source>
        <dbReference type="EMBL" id="ALG09316.1"/>
    </source>
</evidence>
<proteinExistence type="inferred from homology"/>
<dbReference type="STRING" id="860235.AOZ06_22545"/>
<dbReference type="Proteomes" id="UP000063699">
    <property type="component" value="Chromosome"/>
</dbReference>
<dbReference type="InterPro" id="IPR036291">
    <property type="entry name" value="NAD(P)-bd_dom_sf"/>
</dbReference>
<dbReference type="Gene3D" id="3.40.50.720">
    <property type="entry name" value="NAD(P)-binding Rossmann-like Domain"/>
    <property type="match status" value="1"/>
</dbReference>
<dbReference type="RefSeq" id="WP_054291220.1">
    <property type="nucleotide sequence ID" value="NZ_CP012752.1"/>
</dbReference>
<organism evidence="3 4">
    <name type="scientific">Kibdelosporangium phytohabitans</name>
    <dbReference type="NCBI Taxonomy" id="860235"/>
    <lineage>
        <taxon>Bacteria</taxon>
        <taxon>Bacillati</taxon>
        <taxon>Actinomycetota</taxon>
        <taxon>Actinomycetes</taxon>
        <taxon>Pseudonocardiales</taxon>
        <taxon>Pseudonocardiaceae</taxon>
        <taxon>Kibdelosporangium</taxon>
    </lineage>
</organism>
<dbReference type="PANTHER" id="PTHR43000">
    <property type="entry name" value="DTDP-D-GLUCOSE 4,6-DEHYDRATASE-RELATED"/>
    <property type="match status" value="1"/>
</dbReference>
<dbReference type="InterPro" id="IPR001509">
    <property type="entry name" value="Epimerase_deHydtase"/>
</dbReference>
<evidence type="ECO:0000256" key="1">
    <source>
        <dbReference type="ARBA" id="ARBA00007637"/>
    </source>
</evidence>
<dbReference type="EMBL" id="CP012752">
    <property type="protein sequence ID" value="ALG09316.1"/>
    <property type="molecule type" value="Genomic_DNA"/>
</dbReference>
<dbReference type="Pfam" id="PF01370">
    <property type="entry name" value="Epimerase"/>
    <property type="match status" value="1"/>
</dbReference>